<evidence type="ECO:0000256" key="12">
    <source>
        <dbReference type="SAM" id="MobiDB-lite"/>
    </source>
</evidence>
<dbReference type="Pfam" id="PF14796">
    <property type="entry name" value="AP3B1_C"/>
    <property type="match status" value="1"/>
</dbReference>
<feature type="compositionally biased region" description="Low complexity" evidence="12">
    <location>
        <begin position="831"/>
        <end position="848"/>
    </location>
</feature>
<dbReference type="InterPro" id="IPR011989">
    <property type="entry name" value="ARM-like"/>
</dbReference>
<dbReference type="GO" id="GO:0006886">
    <property type="term" value="P:intracellular protein transport"/>
    <property type="evidence" value="ECO:0007669"/>
    <property type="project" value="InterPro"/>
</dbReference>
<feature type="compositionally biased region" description="Basic and acidic residues" evidence="12">
    <location>
        <begin position="867"/>
        <end position="877"/>
    </location>
</feature>
<evidence type="ECO:0000256" key="3">
    <source>
        <dbReference type="ARBA" id="ARBA00006613"/>
    </source>
</evidence>
<organism evidence="14 15">
    <name type="scientific">Anopheles albimanus</name>
    <name type="common">New world malaria mosquito</name>
    <dbReference type="NCBI Taxonomy" id="7167"/>
    <lineage>
        <taxon>Eukaryota</taxon>
        <taxon>Metazoa</taxon>
        <taxon>Ecdysozoa</taxon>
        <taxon>Arthropoda</taxon>
        <taxon>Hexapoda</taxon>
        <taxon>Insecta</taxon>
        <taxon>Pterygota</taxon>
        <taxon>Neoptera</taxon>
        <taxon>Endopterygota</taxon>
        <taxon>Diptera</taxon>
        <taxon>Nematocera</taxon>
        <taxon>Culicoidea</taxon>
        <taxon>Culicidae</taxon>
        <taxon>Anophelinae</taxon>
        <taxon>Anopheles</taxon>
    </lineage>
</organism>
<dbReference type="STRING" id="7167.A0A182F7F6"/>
<dbReference type="InterPro" id="IPR002553">
    <property type="entry name" value="Clathrin/coatomer_adapt-like_N"/>
</dbReference>
<keyword evidence="5" id="KW-0597">Phosphoprotein</keyword>
<feature type="region of interest" description="Disordered" evidence="12">
    <location>
        <begin position="261"/>
        <end position="299"/>
    </location>
</feature>
<evidence type="ECO:0000256" key="11">
    <source>
        <dbReference type="PIRNR" id="PIRNR037096"/>
    </source>
</evidence>
<dbReference type="Pfam" id="PF01602">
    <property type="entry name" value="Adaptin_N"/>
    <property type="match status" value="1"/>
</dbReference>
<evidence type="ECO:0000259" key="13">
    <source>
        <dbReference type="SMART" id="SM01355"/>
    </source>
</evidence>
<dbReference type="GO" id="GO:0030665">
    <property type="term" value="C:clathrin-coated vesicle membrane"/>
    <property type="evidence" value="ECO:0007669"/>
    <property type="project" value="UniProtKB-SubCell"/>
</dbReference>
<dbReference type="SUPFAM" id="SSF48371">
    <property type="entry name" value="ARM repeat"/>
    <property type="match status" value="1"/>
</dbReference>
<dbReference type="PIRSF" id="PIRSF037096">
    <property type="entry name" value="AP3_complex_beta"/>
    <property type="match status" value="1"/>
</dbReference>
<keyword evidence="9" id="KW-0968">Cytoplasmic vesicle</keyword>
<keyword evidence="6 11" id="KW-0653">Protein transport</keyword>
<reference evidence="14 15" key="1">
    <citation type="journal article" date="2017" name="G3 (Bethesda)">
        <title>The Physical Genome Mapping of Anopheles albimanus Corrected Scaffold Misassemblies and Identified Interarm Rearrangements in Genus Anopheles.</title>
        <authorList>
            <person name="Artemov G.N."/>
            <person name="Peery A.N."/>
            <person name="Jiang X."/>
            <person name="Tu Z."/>
            <person name="Stegniy V.N."/>
            <person name="Sharakhova M.V."/>
            <person name="Sharakhov I.V."/>
        </authorList>
    </citation>
    <scope>NUCLEOTIDE SEQUENCE [LARGE SCALE GENOMIC DNA]</scope>
    <source>
        <strain evidence="14 15">ALBI9_A</strain>
    </source>
</reference>
<accession>A0A182F7F6</accession>
<dbReference type="EnsemblMetazoa" id="AALB002415-RA">
    <property type="protein sequence ID" value="AALB002415-PA"/>
    <property type="gene ID" value="AALB002415"/>
</dbReference>
<feature type="compositionally biased region" description="Low complexity" evidence="12">
    <location>
        <begin position="878"/>
        <end position="891"/>
    </location>
</feature>
<evidence type="ECO:0000256" key="6">
    <source>
        <dbReference type="ARBA" id="ARBA00022927"/>
    </source>
</evidence>
<comment type="subcellular location">
    <subcellularLocation>
        <location evidence="1">Cytoplasmic vesicle</location>
        <location evidence="1">Clathrin-coated vesicle membrane</location>
        <topology evidence="1">Peripheral membrane protein</topology>
        <orientation evidence="1">Cytoplasmic side</orientation>
    </subcellularLocation>
    <subcellularLocation>
        <location evidence="2">Golgi apparatus</location>
    </subcellularLocation>
</comment>
<evidence type="ECO:0000256" key="1">
    <source>
        <dbReference type="ARBA" id="ARBA00004145"/>
    </source>
</evidence>
<feature type="domain" description="AP-3 complex subunit beta C-terminal" evidence="13">
    <location>
        <begin position="891"/>
        <end position="1037"/>
    </location>
</feature>
<dbReference type="Gene3D" id="1.25.10.10">
    <property type="entry name" value="Leucine-rich Repeat Variant"/>
    <property type="match status" value="1"/>
</dbReference>
<dbReference type="SMART" id="SM01355">
    <property type="entry name" value="AP3B1_C"/>
    <property type="match status" value="1"/>
</dbReference>
<dbReference type="Proteomes" id="UP000069272">
    <property type="component" value="Chromosome 2R"/>
</dbReference>
<dbReference type="InterPro" id="IPR056314">
    <property type="entry name" value="AP3B1/2_C"/>
</dbReference>
<feature type="region of interest" description="Disordered" evidence="12">
    <location>
        <begin position="667"/>
        <end position="891"/>
    </location>
</feature>
<dbReference type="Pfam" id="PF24080">
    <property type="entry name" value="AP3B1_C_2"/>
    <property type="match status" value="1"/>
</dbReference>
<dbReference type="RefSeq" id="XP_035780823.1">
    <property type="nucleotide sequence ID" value="XM_035924930.1"/>
</dbReference>
<dbReference type="VEuPathDB" id="VectorBase:AALB20_035706"/>
<sequence length="1179" mass="127793">MLSSGSAAIGVSALASTAYGNERTEVAEYANEGGFFHADYKKHDDLKQMLDSNKDSLKLEAMKRIIGMIAKGRDASDLFPAVVKNVVSKNIEVKKLVYVYLVRYAEEQQDLALLSISTFQRALKDPNQLIRASALRVLSSIRVSMIVPIVMLAIRDSASDMSPYVRKTAAHAIPKLYHLDPEQKEELMVVIEKLLADRTTLVVGSAVMAFEEVCPERTELIHKNYRKLCNLLADVDEWGQVLIINMLTRYARTQFLDPNAEDDYDYDEEENKPFYEDDSNSDGSGGDKGRKGSSNVSPRKTYTLDIDHRMLLRQTKPLLQSRNASVVMAVAQLYHHVAPRTEVEIVAKALIRLLRSYKEVQSVVLTCIASMSIERKSIFEPFLKSFFVRTSDQTHIKLLKLEIMTNLATATSISVILREFQTYISSNDKDFVASTIQAIGRCAVSISEVTETCLSGLVHLLSNKDEYVVAESVVVIKKLLQTQKEEHFEIISQMAKLLDFIQVPAARASILWLIGEYNEKVPKIAPDVLRKLVKTFIDEQDIVKLQVLNLAVKLHLTNPTQTALLCQHLHNLARYDPNYDIRDRARFLKPFLLANGTGPSVLQEAGRRIFLAEKPAPTLESKYHGRRQYQLGSLSHYLNMPTTGYQDLPAWPTVAPDSSVRHVEQPTAVGSGAGSDYPGGGRGSDSRAGSGNSASGGGTDRRKKKTKSFYSGSEDKSSTTTEGASSAGSSSDSESSSGSGSSSGSSSSGSGSSSGSSESGSEENSGGESSAASEDEEQQGTDGASSKRSNVKSKHRNEEDRFSKTAYNEVEGISQSKEESSTEDSEEDSSSDSYDSSTSGSASSASSTGKKKPSKVSAVSCASKQQSETKKGREVKPKPSSAEPTAAAPPAKSNLDLLLDLDDIPPIGPVMTPSLGGFLTPMAAPGGGFVGMDTSVELVGPSFIPSKKRELLNKVNGFGLGIEYRFVRAPHLYSSRMVSVELAFTNYGNVELEDIEVGKKANLPAGVAVNDFAPISRLNPGQSVVGMLGVDFNDSTQPIAFEIRSGSGTSQVTLKAPVGEMVRSIAISEATFDAERSKLRGMTEHSCSLELNESLSPTDKSLQKAVFEASNVASVALSGTEDGRYLFAGQTMSSKSLVLIVLERKNGTAGAADYLLTVNCEKLVVGSMLMNELKAVLKK</sequence>
<feature type="compositionally biased region" description="Gly residues" evidence="12">
    <location>
        <begin position="671"/>
        <end position="683"/>
    </location>
</feature>
<evidence type="ECO:0000256" key="8">
    <source>
        <dbReference type="ARBA" id="ARBA00023136"/>
    </source>
</evidence>
<protein>
    <recommendedName>
        <fullName evidence="11">AP-3 complex subunit beta</fullName>
    </recommendedName>
</protein>
<evidence type="ECO:0000256" key="4">
    <source>
        <dbReference type="ARBA" id="ARBA00022448"/>
    </source>
</evidence>
<proteinExistence type="inferred from homology"/>
<reference evidence="14" key="2">
    <citation type="submission" date="2022-08" db="UniProtKB">
        <authorList>
            <consortium name="EnsemblMetazoa"/>
        </authorList>
    </citation>
    <scope>IDENTIFICATION</scope>
    <source>
        <strain evidence="14">STECLA/ALBI9_A</strain>
    </source>
</reference>
<evidence type="ECO:0000313" key="15">
    <source>
        <dbReference type="Proteomes" id="UP000069272"/>
    </source>
</evidence>
<dbReference type="AlphaFoldDB" id="A0A182F7F6"/>
<dbReference type="GO" id="GO:0030123">
    <property type="term" value="C:AP-3 adaptor complex"/>
    <property type="evidence" value="ECO:0007669"/>
    <property type="project" value="UniProtKB-UniRule"/>
</dbReference>
<dbReference type="GeneID" id="118460540"/>
<dbReference type="GO" id="GO:0016192">
    <property type="term" value="P:vesicle-mediated transport"/>
    <property type="evidence" value="ECO:0007669"/>
    <property type="project" value="InterPro"/>
</dbReference>
<feature type="compositionally biased region" description="Low complexity" evidence="12">
    <location>
        <begin position="718"/>
        <end position="772"/>
    </location>
</feature>
<keyword evidence="4 11" id="KW-0813">Transport</keyword>
<comment type="similarity">
    <text evidence="3 11">Belongs to the adaptor complexes large subunit family.</text>
</comment>
<name>A0A182F7F6_ANOAL</name>
<dbReference type="InterPro" id="IPR026739">
    <property type="entry name" value="AP_beta"/>
</dbReference>
<dbReference type="CTD" id="31381"/>
<dbReference type="PANTHER" id="PTHR11134">
    <property type="entry name" value="ADAPTOR COMPLEX SUBUNIT BETA FAMILY MEMBER"/>
    <property type="match status" value="1"/>
</dbReference>
<comment type="function">
    <text evidence="10">Subunit of non-clathrin- and clathrin-associated adaptor protein complex 3 (AP-3) that plays a role in protein sorting in the late-Golgi/trans-Golgi network (TGN) and/or endosomes. The AP complexes mediate both the recruitment of clathrin to membranes and the recognition of sorting signals within the cytosolic tails of transmembrane cargo molecules. AP-3 appears to be involved in the sorting of a subset of transmembrane proteins targeted to lysosomes and lysosome-related organelles. In concert with the BLOC-1 complex, AP-3 is required to target cargos into vesicles assembled at cell bodies for delivery into neurites and nerve terminals.</text>
</comment>
<evidence type="ECO:0000256" key="9">
    <source>
        <dbReference type="ARBA" id="ARBA00023329"/>
    </source>
</evidence>
<keyword evidence="15" id="KW-1185">Reference proteome</keyword>
<dbReference type="InterPro" id="IPR026740">
    <property type="entry name" value="AP3_beta"/>
</dbReference>
<keyword evidence="8 11" id="KW-0472">Membrane</keyword>
<evidence type="ECO:0000256" key="5">
    <source>
        <dbReference type="ARBA" id="ARBA00022553"/>
    </source>
</evidence>
<dbReference type="VEuPathDB" id="VectorBase:AALB002415"/>
<evidence type="ECO:0000313" key="14">
    <source>
        <dbReference type="EnsemblMetazoa" id="AALB002415-PA"/>
    </source>
</evidence>
<dbReference type="KEGG" id="aali:118460540"/>
<feature type="compositionally biased region" description="Acidic residues" evidence="12">
    <location>
        <begin position="821"/>
        <end position="830"/>
    </location>
</feature>
<feature type="compositionally biased region" description="Acidic residues" evidence="12">
    <location>
        <begin position="261"/>
        <end position="280"/>
    </location>
</feature>
<dbReference type="InterPro" id="IPR016024">
    <property type="entry name" value="ARM-type_fold"/>
</dbReference>
<dbReference type="InterPro" id="IPR029390">
    <property type="entry name" value="AP3B_C"/>
</dbReference>
<evidence type="ECO:0000256" key="2">
    <source>
        <dbReference type="ARBA" id="ARBA00004555"/>
    </source>
</evidence>
<evidence type="ECO:0000256" key="7">
    <source>
        <dbReference type="ARBA" id="ARBA00023034"/>
    </source>
</evidence>
<evidence type="ECO:0000256" key="10">
    <source>
        <dbReference type="ARBA" id="ARBA00023570"/>
    </source>
</evidence>
<keyword evidence="7" id="KW-0333">Golgi apparatus</keyword>
<dbReference type="GO" id="GO:0005794">
    <property type="term" value="C:Golgi apparatus"/>
    <property type="evidence" value="ECO:0007669"/>
    <property type="project" value="UniProtKB-SubCell"/>
</dbReference>
<dbReference type="OrthoDB" id="302453at2759"/>